<dbReference type="InterPro" id="IPR011990">
    <property type="entry name" value="TPR-like_helical_dom_sf"/>
</dbReference>
<reference evidence="1 2" key="1">
    <citation type="submission" date="2021-07" db="EMBL/GenBank/DDBJ databases">
        <authorList>
            <consortium name="Genoscope - CEA"/>
            <person name="William W."/>
        </authorList>
    </citation>
    <scope>NUCLEOTIDE SEQUENCE [LARGE SCALE GENOMIC DNA]</scope>
</reference>
<proteinExistence type="predicted"/>
<dbReference type="GO" id="GO:0009451">
    <property type="term" value="P:RNA modification"/>
    <property type="evidence" value="ECO:0007669"/>
    <property type="project" value="InterPro"/>
</dbReference>
<evidence type="ECO:0000313" key="1">
    <source>
        <dbReference type="EMBL" id="CAG7908968.1"/>
    </source>
</evidence>
<dbReference type="InterPro" id="IPR046960">
    <property type="entry name" value="PPR_At4g14850-like_plant"/>
</dbReference>
<name>A0A8D9HZV5_BRACM</name>
<organism evidence="1 2">
    <name type="scientific">Brassica campestris</name>
    <name type="common">Field mustard</name>
    <dbReference type="NCBI Taxonomy" id="3711"/>
    <lineage>
        <taxon>Eukaryota</taxon>
        <taxon>Viridiplantae</taxon>
        <taxon>Streptophyta</taxon>
        <taxon>Embryophyta</taxon>
        <taxon>Tracheophyta</taxon>
        <taxon>Spermatophyta</taxon>
        <taxon>Magnoliopsida</taxon>
        <taxon>eudicotyledons</taxon>
        <taxon>Gunneridae</taxon>
        <taxon>Pentapetalae</taxon>
        <taxon>rosids</taxon>
        <taxon>malvids</taxon>
        <taxon>Brassicales</taxon>
        <taxon>Brassicaceae</taxon>
        <taxon>Brassiceae</taxon>
        <taxon>Brassica</taxon>
    </lineage>
</organism>
<dbReference type="Proteomes" id="UP000694005">
    <property type="component" value="Chromosome A10"/>
</dbReference>
<dbReference type="AlphaFoldDB" id="A0A8D9HZV5"/>
<evidence type="ECO:0008006" key="3">
    <source>
        <dbReference type="Google" id="ProtNLM"/>
    </source>
</evidence>
<sequence length="122" mass="13590">MISHYTHCGKIREAVELYEAMDVMPNESSFNAIIKGLVGTEDGSYKAIGFCRKMIEVRFKPSLITLLALDHYLCLVDVLSRVGTWGVGLCLELVEPAEIAAKELLKIEPENPASYVLLGRYI</sequence>
<dbReference type="PANTHER" id="PTHR47926">
    <property type="entry name" value="PENTATRICOPEPTIDE REPEAT-CONTAINING PROTEIN"/>
    <property type="match status" value="1"/>
</dbReference>
<accession>A0A8D9HZV5</accession>
<protein>
    <recommendedName>
        <fullName evidence="3">Pentacotripeptide-repeat region of PRORP domain-containing protein</fullName>
    </recommendedName>
</protein>
<dbReference type="EMBL" id="LS974626">
    <property type="protein sequence ID" value="CAG7908968.1"/>
    <property type="molecule type" value="Genomic_DNA"/>
</dbReference>
<gene>
    <name evidence="1" type="ORF">BRAPAZ1V2_A10P02140.2</name>
</gene>
<evidence type="ECO:0000313" key="2">
    <source>
        <dbReference type="Proteomes" id="UP000694005"/>
    </source>
</evidence>
<dbReference type="GO" id="GO:0003723">
    <property type="term" value="F:RNA binding"/>
    <property type="evidence" value="ECO:0007669"/>
    <property type="project" value="InterPro"/>
</dbReference>
<dbReference type="Gramene" id="A10p02140.2_BraZ1">
    <property type="protein sequence ID" value="A10p02140.2_BraZ1.CDS"/>
    <property type="gene ID" value="A10g02140.2_BraZ1"/>
</dbReference>
<dbReference type="Gene3D" id="1.25.40.10">
    <property type="entry name" value="Tetratricopeptide repeat domain"/>
    <property type="match status" value="1"/>
</dbReference>